<feature type="signal peptide" evidence="4">
    <location>
        <begin position="1"/>
        <end position="22"/>
    </location>
</feature>
<dbReference type="PANTHER" id="PTHR30632:SF0">
    <property type="entry name" value="SULFATE-BINDING PROTEIN"/>
    <property type="match status" value="1"/>
</dbReference>
<comment type="caution">
    <text evidence="5">The sequence shown here is derived from an EMBL/GenBank/DDBJ whole genome shotgun (WGS) entry which is preliminary data.</text>
</comment>
<evidence type="ECO:0000256" key="3">
    <source>
        <dbReference type="ARBA" id="ARBA00022729"/>
    </source>
</evidence>
<dbReference type="SUPFAM" id="SSF53850">
    <property type="entry name" value="Periplasmic binding protein-like II"/>
    <property type="match status" value="1"/>
</dbReference>
<evidence type="ECO:0000256" key="4">
    <source>
        <dbReference type="SAM" id="SignalP"/>
    </source>
</evidence>
<comment type="similarity">
    <text evidence="1">Belongs to the bacterial solute-binding protein ModA family.</text>
</comment>
<dbReference type="PIRSF" id="PIRSF004846">
    <property type="entry name" value="ModA"/>
    <property type="match status" value="1"/>
</dbReference>
<feature type="chain" id="PRO_5046385119" evidence="4">
    <location>
        <begin position="23"/>
        <end position="250"/>
    </location>
</feature>
<keyword evidence="6" id="KW-1185">Reference proteome</keyword>
<gene>
    <name evidence="5" type="ORF">JOC48_001428</name>
</gene>
<dbReference type="PROSITE" id="PS51257">
    <property type="entry name" value="PROKAR_LIPOPROTEIN"/>
    <property type="match status" value="1"/>
</dbReference>
<organism evidence="5 6">
    <name type="scientific">Aquibacillus albus</name>
    <dbReference type="NCBI Taxonomy" id="1168171"/>
    <lineage>
        <taxon>Bacteria</taxon>
        <taxon>Bacillati</taxon>
        <taxon>Bacillota</taxon>
        <taxon>Bacilli</taxon>
        <taxon>Bacillales</taxon>
        <taxon>Bacillaceae</taxon>
        <taxon>Aquibacillus</taxon>
    </lineage>
</organism>
<evidence type="ECO:0000256" key="1">
    <source>
        <dbReference type="ARBA" id="ARBA00009175"/>
    </source>
</evidence>
<accession>A0ABS2MYS9</accession>
<evidence type="ECO:0000313" key="5">
    <source>
        <dbReference type="EMBL" id="MBM7570948.1"/>
    </source>
</evidence>
<dbReference type="EMBL" id="JAFBDR010000006">
    <property type="protein sequence ID" value="MBM7570948.1"/>
    <property type="molecule type" value="Genomic_DNA"/>
</dbReference>
<evidence type="ECO:0000313" key="6">
    <source>
        <dbReference type="Proteomes" id="UP001296943"/>
    </source>
</evidence>
<keyword evidence="2" id="KW-0479">Metal-binding</keyword>
<name>A0ABS2MYS9_9BACI</name>
<sequence>MKWPVIHLLLVASLIVACNSSSQEDKTTLTISAAASLSDSLMKVKKEFEKENHTIELVFNFGGTGTLRRQIEQGAPIDVFIAAAKSDYEMLAKDDVLDRGTSFLTNQLVLIKAPEVKGESLEDFIDTNSPLAIGTPEFVPAGMYAKQSLEQLEVWDELSDQLVFAKDVKHVLTLVKDQAVDIGFVYYSDTIGEQGVEIIEEMNPNLHTSIDYYVATVAASNYQKETDIFYNFIKSNEGLDIFKSYGFQIR</sequence>
<dbReference type="Proteomes" id="UP001296943">
    <property type="component" value="Unassembled WGS sequence"/>
</dbReference>
<dbReference type="Pfam" id="PF13531">
    <property type="entry name" value="SBP_bac_11"/>
    <property type="match status" value="1"/>
</dbReference>
<reference evidence="5 6" key="1">
    <citation type="submission" date="2021-01" db="EMBL/GenBank/DDBJ databases">
        <title>Genomic Encyclopedia of Type Strains, Phase IV (KMG-IV): sequencing the most valuable type-strain genomes for metagenomic binning, comparative biology and taxonomic classification.</title>
        <authorList>
            <person name="Goeker M."/>
        </authorList>
    </citation>
    <scope>NUCLEOTIDE SEQUENCE [LARGE SCALE GENOMIC DNA]</scope>
    <source>
        <strain evidence="5 6">DSM 23711</strain>
    </source>
</reference>
<dbReference type="InterPro" id="IPR005950">
    <property type="entry name" value="ModA"/>
</dbReference>
<dbReference type="RefSeq" id="WP_204498357.1">
    <property type="nucleotide sequence ID" value="NZ_JAFBDR010000006.1"/>
</dbReference>
<keyword evidence="3 4" id="KW-0732">Signal</keyword>
<dbReference type="Gene3D" id="3.40.190.10">
    <property type="entry name" value="Periplasmic binding protein-like II"/>
    <property type="match status" value="2"/>
</dbReference>
<proteinExistence type="inferred from homology"/>
<dbReference type="PANTHER" id="PTHR30632">
    <property type="entry name" value="MOLYBDATE-BINDING PERIPLASMIC PROTEIN"/>
    <property type="match status" value="1"/>
</dbReference>
<dbReference type="NCBIfam" id="TIGR01256">
    <property type="entry name" value="modA"/>
    <property type="match status" value="1"/>
</dbReference>
<evidence type="ECO:0000256" key="2">
    <source>
        <dbReference type="ARBA" id="ARBA00022723"/>
    </source>
</evidence>
<protein>
    <submittedName>
        <fullName evidence="5">Molybdate transport system substrate-binding protein</fullName>
    </submittedName>
</protein>
<dbReference type="InterPro" id="IPR050682">
    <property type="entry name" value="ModA/WtpA"/>
</dbReference>